<proteinExistence type="predicted"/>
<accession>A0A0E9SK88</accession>
<dbReference type="EMBL" id="GBXM01067482">
    <property type="protein sequence ID" value="JAH41095.1"/>
    <property type="molecule type" value="Transcribed_RNA"/>
</dbReference>
<evidence type="ECO:0000313" key="1">
    <source>
        <dbReference type="EMBL" id="JAH41095.1"/>
    </source>
</evidence>
<protein>
    <submittedName>
        <fullName evidence="1">Uncharacterized protein</fullName>
    </submittedName>
</protein>
<dbReference type="AlphaFoldDB" id="A0A0E9SK88"/>
<organism evidence="1">
    <name type="scientific">Anguilla anguilla</name>
    <name type="common">European freshwater eel</name>
    <name type="synonym">Muraena anguilla</name>
    <dbReference type="NCBI Taxonomy" id="7936"/>
    <lineage>
        <taxon>Eukaryota</taxon>
        <taxon>Metazoa</taxon>
        <taxon>Chordata</taxon>
        <taxon>Craniata</taxon>
        <taxon>Vertebrata</taxon>
        <taxon>Euteleostomi</taxon>
        <taxon>Actinopterygii</taxon>
        <taxon>Neopterygii</taxon>
        <taxon>Teleostei</taxon>
        <taxon>Anguilliformes</taxon>
        <taxon>Anguillidae</taxon>
        <taxon>Anguilla</taxon>
    </lineage>
</organism>
<sequence>MKKSGSANIYTRLEIDCPSDNGVSYRRLNVYSTGFLCKCFI</sequence>
<name>A0A0E9SK88_ANGAN</name>
<reference evidence="1" key="1">
    <citation type="submission" date="2014-11" db="EMBL/GenBank/DDBJ databases">
        <authorList>
            <person name="Amaro Gonzalez C."/>
        </authorList>
    </citation>
    <scope>NUCLEOTIDE SEQUENCE</scope>
</reference>
<reference evidence="1" key="2">
    <citation type="journal article" date="2015" name="Fish Shellfish Immunol.">
        <title>Early steps in the European eel (Anguilla anguilla)-Vibrio vulnificus interaction in the gills: Role of the RtxA13 toxin.</title>
        <authorList>
            <person name="Callol A."/>
            <person name="Pajuelo D."/>
            <person name="Ebbesson L."/>
            <person name="Teles M."/>
            <person name="MacKenzie S."/>
            <person name="Amaro C."/>
        </authorList>
    </citation>
    <scope>NUCLEOTIDE SEQUENCE</scope>
</reference>